<reference evidence="10 11" key="1">
    <citation type="journal article" date="2015" name="Sci. Rep.">
        <title>Genome of the facultative scuticociliatosis pathogen Pseudocohnilembus persalinus provides insight into its virulence through horizontal gene transfer.</title>
        <authorList>
            <person name="Xiong J."/>
            <person name="Wang G."/>
            <person name="Cheng J."/>
            <person name="Tian M."/>
            <person name="Pan X."/>
            <person name="Warren A."/>
            <person name="Jiang C."/>
            <person name="Yuan D."/>
            <person name="Miao W."/>
        </authorList>
    </citation>
    <scope>NUCLEOTIDE SEQUENCE [LARGE SCALE GENOMIC DNA]</scope>
    <source>
        <strain evidence="10">36N120E</strain>
    </source>
</reference>
<keyword evidence="3 6" id="KW-0378">Hydrolase</keyword>
<dbReference type="GO" id="GO:0004198">
    <property type="term" value="F:calcium-dependent cysteine-type endopeptidase activity"/>
    <property type="evidence" value="ECO:0007669"/>
    <property type="project" value="InterPro"/>
</dbReference>
<keyword evidence="7" id="KW-0175">Coiled coil</keyword>
<gene>
    <name evidence="10" type="ORF">PPERSA_03636</name>
</gene>
<comment type="caution">
    <text evidence="10">The sequence shown here is derived from an EMBL/GenBank/DDBJ whole genome shotgun (WGS) entry which is preliminary data.</text>
</comment>
<evidence type="ECO:0000256" key="8">
    <source>
        <dbReference type="SAM" id="MobiDB-lite"/>
    </source>
</evidence>
<dbReference type="InterPro" id="IPR001300">
    <property type="entry name" value="Peptidase_C2_calpain_cat"/>
</dbReference>
<dbReference type="InterPro" id="IPR000169">
    <property type="entry name" value="Pept_cys_AS"/>
</dbReference>
<evidence type="ECO:0000256" key="7">
    <source>
        <dbReference type="SAM" id="Coils"/>
    </source>
</evidence>
<evidence type="ECO:0000256" key="5">
    <source>
        <dbReference type="PIRSR" id="PIRSR622684-1"/>
    </source>
</evidence>
<feature type="active site" evidence="5 6">
    <location>
        <position position="371"/>
    </location>
</feature>
<dbReference type="InParanoid" id="A0A0V0QDZ9"/>
<keyword evidence="11" id="KW-1185">Reference proteome</keyword>
<keyword evidence="2 6" id="KW-0645">Protease</keyword>
<dbReference type="CDD" id="cd00044">
    <property type="entry name" value="CysPc"/>
    <property type="match status" value="1"/>
</dbReference>
<dbReference type="Gene3D" id="3.90.70.10">
    <property type="entry name" value="Cysteine proteinases"/>
    <property type="match status" value="1"/>
</dbReference>
<proteinExistence type="inferred from homology"/>
<evidence type="ECO:0000256" key="6">
    <source>
        <dbReference type="PROSITE-ProRule" id="PRU00239"/>
    </source>
</evidence>
<evidence type="ECO:0000256" key="1">
    <source>
        <dbReference type="ARBA" id="ARBA00007623"/>
    </source>
</evidence>
<evidence type="ECO:0000313" key="11">
    <source>
        <dbReference type="Proteomes" id="UP000054937"/>
    </source>
</evidence>
<dbReference type="InterPro" id="IPR038765">
    <property type="entry name" value="Papain-like_cys_pep_sf"/>
</dbReference>
<evidence type="ECO:0000256" key="2">
    <source>
        <dbReference type="ARBA" id="ARBA00022670"/>
    </source>
</evidence>
<dbReference type="PRINTS" id="PR00704">
    <property type="entry name" value="CALPAIN"/>
</dbReference>
<evidence type="ECO:0000313" key="10">
    <source>
        <dbReference type="EMBL" id="KRX00415.1"/>
    </source>
</evidence>
<dbReference type="SUPFAM" id="SSF54001">
    <property type="entry name" value="Cysteine proteinases"/>
    <property type="match status" value="1"/>
</dbReference>
<dbReference type="GO" id="GO:0006508">
    <property type="term" value="P:proteolysis"/>
    <property type="evidence" value="ECO:0007669"/>
    <property type="project" value="UniProtKB-KW"/>
</dbReference>
<evidence type="ECO:0000256" key="3">
    <source>
        <dbReference type="ARBA" id="ARBA00022801"/>
    </source>
</evidence>
<feature type="active site" evidence="5 6">
    <location>
        <position position="346"/>
    </location>
</feature>
<dbReference type="PANTHER" id="PTHR10183:SF379">
    <property type="entry name" value="CALPAIN-5"/>
    <property type="match status" value="1"/>
</dbReference>
<dbReference type="PROSITE" id="PS00139">
    <property type="entry name" value="THIOL_PROTEASE_CYS"/>
    <property type="match status" value="1"/>
</dbReference>
<feature type="domain" description="Calpain catalytic" evidence="9">
    <location>
        <begin position="129"/>
        <end position="427"/>
    </location>
</feature>
<evidence type="ECO:0000259" key="9">
    <source>
        <dbReference type="PROSITE" id="PS50203"/>
    </source>
</evidence>
<feature type="active site" evidence="5 6">
    <location>
        <position position="192"/>
    </location>
</feature>
<sequence>MGACQGKPQNIQKTLQGTENVQQGKMKKKQNVRNLMENQELVEIKKVKNAEILQEDGGENDLQYFLIKQQEIIEKKEADQEKIKQQENNLNEINNQIGDEVISQHFGQVSQNLEEQKTILYNALNSGGKFTDKEFPANINSLTSYPDSYPKGKEFQWLRPSVINGLSGEDGELTIFQGISPQDIKQGALGDCYLLSSLSALAEHQSQNLISRLFEIKNVNQTGVYGVWLCIMGEWQLVTLDDFFPCTVYRNPAYSKANGPELWVLLIEKAYAKVYGNYKKIEAGLTGNAVRDLTGSSYIYLDNEDVDATWKMICEYDNNQNILTAGSQSDTRGVEFIKDNGVVSGHAYSILDHAVVQDNEGNECRILKLRNPWGSHEWTGKFSDNSEAWRPEDKEKYDVKHRDDGIFWIPIEDYCKLYAETTINFVNRFYKYSSQRVKSEGNRLFKFEFQTEDSFNGFISIAQKSDRCFEDENGQTDYRYSIVRMVVLKKITDEDGNVSYQYRKSNFKSDRDVDVQIKSGAGDYVVIVEIDWCQDYQTEFVISAYSSLQINFSEAQQIEQNEFESLVDFAILDKPTDINTDKIHTYIQGELLFRVRASMAGYVYFKYINESSSTSLQETVRLSNLSNLELCRQQQQEEDQEQEQEEGSRQFEVEVGPSETQIVKLRIHESGFGGYGYSMGFTYGTGMGQFGC</sequence>
<dbReference type="EMBL" id="LDAU01000192">
    <property type="protein sequence ID" value="KRX00415.1"/>
    <property type="molecule type" value="Genomic_DNA"/>
</dbReference>
<protein>
    <recommendedName>
        <fullName evidence="9">Calpain catalytic domain-containing protein</fullName>
    </recommendedName>
</protein>
<comment type="similarity">
    <text evidence="1">Belongs to the peptidase C2 family.</text>
</comment>
<keyword evidence="4 6" id="KW-0788">Thiol protease</keyword>
<accession>A0A0V0QDZ9</accession>
<feature type="compositionally biased region" description="Acidic residues" evidence="8">
    <location>
        <begin position="636"/>
        <end position="645"/>
    </location>
</feature>
<dbReference type="AlphaFoldDB" id="A0A0V0QDZ9"/>
<organism evidence="10 11">
    <name type="scientific">Pseudocohnilembus persalinus</name>
    <name type="common">Ciliate</name>
    <dbReference type="NCBI Taxonomy" id="266149"/>
    <lineage>
        <taxon>Eukaryota</taxon>
        <taxon>Sar</taxon>
        <taxon>Alveolata</taxon>
        <taxon>Ciliophora</taxon>
        <taxon>Intramacronucleata</taxon>
        <taxon>Oligohymenophorea</taxon>
        <taxon>Scuticociliatia</taxon>
        <taxon>Philasterida</taxon>
        <taxon>Pseudocohnilembidae</taxon>
        <taxon>Pseudocohnilembus</taxon>
    </lineage>
</organism>
<feature type="coiled-coil region" evidence="7">
    <location>
        <begin position="66"/>
        <end position="96"/>
    </location>
</feature>
<dbReference type="OrthoDB" id="268518at2759"/>
<dbReference type="InterPro" id="IPR022684">
    <property type="entry name" value="Calpain_cysteine_protease"/>
</dbReference>
<evidence type="ECO:0000256" key="4">
    <source>
        <dbReference type="ARBA" id="ARBA00022807"/>
    </source>
</evidence>
<dbReference type="Proteomes" id="UP000054937">
    <property type="component" value="Unassembled WGS sequence"/>
</dbReference>
<feature type="region of interest" description="Disordered" evidence="8">
    <location>
        <begin position="633"/>
        <end position="657"/>
    </location>
</feature>
<name>A0A0V0QDZ9_PSEPJ</name>
<dbReference type="SMART" id="SM00230">
    <property type="entry name" value="CysPc"/>
    <property type="match status" value="1"/>
</dbReference>
<dbReference type="PROSITE" id="PS50203">
    <property type="entry name" value="CALPAIN_CAT"/>
    <property type="match status" value="1"/>
</dbReference>
<dbReference type="Pfam" id="PF00648">
    <property type="entry name" value="Peptidase_C2"/>
    <property type="match status" value="1"/>
</dbReference>
<dbReference type="PANTHER" id="PTHR10183">
    <property type="entry name" value="CALPAIN"/>
    <property type="match status" value="1"/>
</dbReference>